<proteinExistence type="predicted"/>
<feature type="transmembrane region" description="Helical" evidence="2">
    <location>
        <begin position="32"/>
        <end position="50"/>
    </location>
</feature>
<dbReference type="RefSeq" id="WP_151458609.1">
    <property type="nucleotide sequence ID" value="NZ_JAMYEL010000006.1"/>
</dbReference>
<comment type="caution">
    <text evidence="3">The sequence shown here is derived from an EMBL/GenBank/DDBJ whole genome shotgun (WGS) entry which is preliminary data.</text>
</comment>
<gene>
    <name evidence="3" type="ORF">F6A08_03315</name>
</gene>
<accession>A0ABQ6V8Y1</accession>
<organism evidence="3 4">
    <name type="scientific">Microbacterium algeriense</name>
    <dbReference type="NCBI Taxonomy" id="2615184"/>
    <lineage>
        <taxon>Bacteria</taxon>
        <taxon>Bacillati</taxon>
        <taxon>Actinomycetota</taxon>
        <taxon>Actinomycetes</taxon>
        <taxon>Micrococcales</taxon>
        <taxon>Microbacteriaceae</taxon>
        <taxon>Microbacterium</taxon>
    </lineage>
</organism>
<dbReference type="Proteomes" id="UP000478836">
    <property type="component" value="Unassembled WGS sequence"/>
</dbReference>
<keyword evidence="2" id="KW-0472">Membrane</keyword>
<evidence type="ECO:0000256" key="2">
    <source>
        <dbReference type="SAM" id="Phobius"/>
    </source>
</evidence>
<sequence length="197" mass="21090">MTIPPPLHPGAAPADEAPAVSKPPSWWRRNRVALVALLVLAPLTAAAVGWQEWYQFFGFGGRPVTAVSVAPDDTAELAGAEWGPLRGGEIDDVSGLDVPEDTRLIAVAVPVDPSVEGIGCETPKLVEQATGREWRPVRLEIGLPWSADEPETCLSEGADPYELIVPFVVPEDATGPFWVDVRPYGAGASFLRFTLDP</sequence>
<reference evidence="4" key="1">
    <citation type="submission" date="2019-09" db="EMBL/GenBank/DDBJ databases">
        <title>Whole genome sequencing of Microbacterium maritypicum.</title>
        <authorList>
            <person name="Lenchi N."/>
        </authorList>
    </citation>
    <scope>NUCLEOTIDE SEQUENCE [LARGE SCALE GENOMIC DNA]</scope>
    <source>
        <strain evidence="4">G1</strain>
    </source>
</reference>
<evidence type="ECO:0000313" key="4">
    <source>
        <dbReference type="Proteomes" id="UP000478836"/>
    </source>
</evidence>
<dbReference type="GeneID" id="77475459"/>
<evidence type="ECO:0008006" key="5">
    <source>
        <dbReference type="Google" id="ProtNLM"/>
    </source>
</evidence>
<dbReference type="EMBL" id="WAAO01000001">
    <property type="protein sequence ID" value="KAB1866855.1"/>
    <property type="molecule type" value="Genomic_DNA"/>
</dbReference>
<evidence type="ECO:0000313" key="3">
    <source>
        <dbReference type="EMBL" id="KAB1866855.1"/>
    </source>
</evidence>
<keyword evidence="2" id="KW-1133">Transmembrane helix</keyword>
<evidence type="ECO:0000256" key="1">
    <source>
        <dbReference type="SAM" id="MobiDB-lite"/>
    </source>
</evidence>
<keyword evidence="4" id="KW-1185">Reference proteome</keyword>
<protein>
    <recommendedName>
        <fullName evidence="5">Ribosomally synthesized peptide with SipW-like signal peptide</fullName>
    </recommendedName>
</protein>
<name>A0ABQ6V8Y1_9MICO</name>
<feature type="region of interest" description="Disordered" evidence="1">
    <location>
        <begin position="1"/>
        <end position="23"/>
    </location>
</feature>
<keyword evidence="2" id="KW-0812">Transmembrane</keyword>